<sequence length="150" mass="16830">MREGTFQYTIQARCTPERAMRTVAELDRHRELHPLIVAVRAVPPAPGALRGWLITDRLACGPFRFPITYRVDLLSRDDHQLVMVARQRPATTVRNHTTVTPEPDGLVRIDVTITLAAPTPLFGYAFRQARAAHLILATRTRAALEAEPSE</sequence>
<dbReference type="SUPFAM" id="SSF55961">
    <property type="entry name" value="Bet v1-like"/>
    <property type="match status" value="1"/>
</dbReference>
<evidence type="ECO:0000313" key="2">
    <source>
        <dbReference type="Proteomes" id="UP001595868"/>
    </source>
</evidence>
<organism evidence="1 2">
    <name type="scientific">Micromonospora zhanjiangensis</name>
    <dbReference type="NCBI Taxonomy" id="1522057"/>
    <lineage>
        <taxon>Bacteria</taxon>
        <taxon>Bacillati</taxon>
        <taxon>Actinomycetota</taxon>
        <taxon>Actinomycetes</taxon>
        <taxon>Micromonosporales</taxon>
        <taxon>Micromonosporaceae</taxon>
        <taxon>Micromonospora</taxon>
    </lineage>
</organism>
<dbReference type="Pfam" id="PF10604">
    <property type="entry name" value="Polyketide_cyc2"/>
    <property type="match status" value="1"/>
</dbReference>
<dbReference type="RefSeq" id="WP_377542894.1">
    <property type="nucleotide sequence ID" value="NZ_JBHSBN010000003.1"/>
</dbReference>
<keyword evidence="2" id="KW-1185">Reference proteome</keyword>
<name>A0ABV8KIB1_9ACTN</name>
<protein>
    <submittedName>
        <fullName evidence="1">SRPBCC family protein</fullName>
    </submittedName>
</protein>
<dbReference type="Proteomes" id="UP001595868">
    <property type="component" value="Unassembled WGS sequence"/>
</dbReference>
<dbReference type="EMBL" id="JBHSBN010000003">
    <property type="protein sequence ID" value="MFC4105695.1"/>
    <property type="molecule type" value="Genomic_DNA"/>
</dbReference>
<evidence type="ECO:0000313" key="1">
    <source>
        <dbReference type="EMBL" id="MFC4105695.1"/>
    </source>
</evidence>
<dbReference type="InterPro" id="IPR019587">
    <property type="entry name" value="Polyketide_cyclase/dehydratase"/>
</dbReference>
<dbReference type="InterPro" id="IPR023393">
    <property type="entry name" value="START-like_dom_sf"/>
</dbReference>
<dbReference type="CDD" id="cd07812">
    <property type="entry name" value="SRPBCC"/>
    <property type="match status" value="1"/>
</dbReference>
<proteinExistence type="predicted"/>
<dbReference type="Gene3D" id="3.30.530.20">
    <property type="match status" value="1"/>
</dbReference>
<comment type="caution">
    <text evidence="1">The sequence shown here is derived from an EMBL/GenBank/DDBJ whole genome shotgun (WGS) entry which is preliminary data.</text>
</comment>
<accession>A0ABV8KIB1</accession>
<gene>
    <name evidence="1" type="ORF">ACFOX0_07075</name>
</gene>
<reference evidence="2" key="1">
    <citation type="journal article" date="2019" name="Int. J. Syst. Evol. Microbiol.">
        <title>The Global Catalogue of Microorganisms (GCM) 10K type strain sequencing project: providing services to taxonomists for standard genome sequencing and annotation.</title>
        <authorList>
            <consortium name="The Broad Institute Genomics Platform"/>
            <consortium name="The Broad Institute Genome Sequencing Center for Infectious Disease"/>
            <person name="Wu L."/>
            <person name="Ma J."/>
        </authorList>
    </citation>
    <scope>NUCLEOTIDE SEQUENCE [LARGE SCALE GENOMIC DNA]</scope>
    <source>
        <strain evidence="2">2902at01</strain>
    </source>
</reference>